<dbReference type="InterPro" id="IPR022371">
    <property type="entry name" value="Exopolyphosphatase"/>
</dbReference>
<dbReference type="FunFam" id="3.30.420.40:FF:000023">
    <property type="entry name" value="Guanosine-5'-triphosphate,3'-diphosphate pyrophosphatase"/>
    <property type="match status" value="1"/>
</dbReference>
<feature type="domain" description="Ppx/GppA phosphatase N-terminal" evidence="11">
    <location>
        <begin position="20"/>
        <end position="303"/>
    </location>
</feature>
<dbReference type="Proteomes" id="UP000254266">
    <property type="component" value="Unassembled WGS sequence"/>
</dbReference>
<dbReference type="PANTHER" id="PTHR30005:SF14">
    <property type="entry name" value="EXOPOLYPHOSPHATASE"/>
    <property type="match status" value="1"/>
</dbReference>
<evidence type="ECO:0000259" key="11">
    <source>
        <dbReference type="Pfam" id="PF02541"/>
    </source>
</evidence>
<dbReference type="InterPro" id="IPR050273">
    <property type="entry name" value="GppA/Ppx_hydrolase"/>
</dbReference>
<evidence type="ECO:0000256" key="9">
    <source>
        <dbReference type="ARBA" id="ARBA00023136"/>
    </source>
</evidence>
<dbReference type="GO" id="GO:0005886">
    <property type="term" value="C:plasma membrane"/>
    <property type="evidence" value="ECO:0007669"/>
    <property type="project" value="UniProtKB-SubCell"/>
</dbReference>
<evidence type="ECO:0000313" key="13">
    <source>
        <dbReference type="EMBL" id="RDH81469.1"/>
    </source>
</evidence>
<organism evidence="13 14">
    <name type="scientific">endosymbiont of Galathealinum brachiosum</name>
    <dbReference type="NCBI Taxonomy" id="2200906"/>
    <lineage>
        <taxon>Bacteria</taxon>
        <taxon>Pseudomonadati</taxon>
        <taxon>Pseudomonadota</taxon>
        <taxon>Gammaproteobacteria</taxon>
        <taxon>sulfur-oxidizing symbionts</taxon>
    </lineage>
</organism>
<proteinExistence type="inferred from homology"/>
<dbReference type="InterPro" id="IPR043129">
    <property type="entry name" value="ATPase_NBD"/>
</dbReference>
<reference evidence="13 14" key="1">
    <citation type="journal article" date="2018" name="ISME J.">
        <title>Endosymbiont genomes yield clues of tubeworm success.</title>
        <authorList>
            <person name="Li Y."/>
            <person name="Liles M.R."/>
            <person name="Halanych K.M."/>
        </authorList>
    </citation>
    <scope>NUCLEOTIDE SEQUENCE [LARGE SCALE GENOMIC DNA]</scope>
    <source>
        <strain evidence="13">A1464</strain>
    </source>
</reference>
<dbReference type="SUPFAM" id="SSF53067">
    <property type="entry name" value="Actin-like ATPase domain"/>
    <property type="match status" value="2"/>
</dbReference>
<evidence type="ECO:0000256" key="5">
    <source>
        <dbReference type="ARBA" id="ARBA00012451"/>
    </source>
</evidence>
<gene>
    <name evidence="13" type="primary">ppx</name>
    <name evidence="13" type="ORF">DIZ80_15420</name>
</gene>
<evidence type="ECO:0000256" key="6">
    <source>
        <dbReference type="ARBA" id="ARBA00020416"/>
    </source>
</evidence>
<evidence type="ECO:0000256" key="3">
    <source>
        <dbReference type="ARBA" id="ARBA00007125"/>
    </source>
</evidence>
<evidence type="ECO:0000256" key="8">
    <source>
        <dbReference type="ARBA" id="ARBA00022801"/>
    </source>
</evidence>
<name>A0A370D9B2_9GAMM</name>
<evidence type="ECO:0000256" key="1">
    <source>
        <dbReference type="ARBA" id="ARBA00001946"/>
    </source>
</evidence>
<accession>A0A370D9B2</accession>
<dbReference type="SUPFAM" id="SSF109604">
    <property type="entry name" value="HD-domain/PDEase-like"/>
    <property type="match status" value="1"/>
</dbReference>
<dbReference type="PIRSF" id="PIRSF001267">
    <property type="entry name" value="Pyrophosphatase_GppA_Ppx"/>
    <property type="match status" value="1"/>
</dbReference>
<dbReference type="GO" id="GO:0004309">
    <property type="term" value="F:exopolyphosphatase activity"/>
    <property type="evidence" value="ECO:0007669"/>
    <property type="project" value="UniProtKB-EC"/>
</dbReference>
<dbReference type="AlphaFoldDB" id="A0A370D9B2"/>
<evidence type="ECO:0000256" key="2">
    <source>
        <dbReference type="ARBA" id="ARBA00004202"/>
    </source>
</evidence>
<evidence type="ECO:0000256" key="10">
    <source>
        <dbReference type="ARBA" id="ARBA00047607"/>
    </source>
</evidence>
<comment type="caution">
    <text evidence="13">The sequence shown here is derived from an EMBL/GenBank/DDBJ whole genome shotgun (WGS) entry which is preliminary data.</text>
</comment>
<comment type="subcellular location">
    <subcellularLocation>
        <location evidence="2">Cell membrane</location>
        <topology evidence="2">Peripheral membrane protein</topology>
    </subcellularLocation>
</comment>
<evidence type="ECO:0000313" key="14">
    <source>
        <dbReference type="Proteomes" id="UP000254266"/>
    </source>
</evidence>
<dbReference type="EMBL" id="QFXC01000013">
    <property type="protein sequence ID" value="RDH81469.1"/>
    <property type="molecule type" value="Genomic_DNA"/>
</dbReference>
<evidence type="ECO:0000256" key="7">
    <source>
        <dbReference type="ARBA" id="ARBA00022475"/>
    </source>
</evidence>
<keyword evidence="14" id="KW-1185">Reference proteome</keyword>
<sequence length="500" mass="56442">MLSKNTIAAIDLGSNSFHMVVAEEDQGQLVIQDRIREMVRLAEGLDGSGELDADVEQRALDCLSRFGQRIRTLKAQCVSTVGTNTLRRINNSDDFIFQAEQALGFPIEIISGYEEARLVYQGVAHTLEQDQHSKLIIDIGGGSTEVVIGEGFTPQLLNSLEMGCVMMTQKFFADGKIKAKRLQAARIFVLQRMKAINFTYKRLGWESVIGSSGSIKSISSVIREMKLQKNDGINRESLTKLVAICSDYKKIKKLDLPGLSEKRLPVFLGGLIVLAGVFEALGIEHMHVSDGALREGLLYDMVGRRQNKDIRNESINALSIRFNTDIKHAQRIEVTAFSLFQQLKDDWFKDVQGSANLLLWACELHEIGRNISHSSFQKHSAYIIENADLAGFSRQEQCRLSAIVKLHRGKFVKDNSSETHKDQRLILNHLAIILRLSVIFHRSRTENELPEIKVFISEKELTLKLPERWLNEHPLTINDLEQEAEYLSVIGLKLVTERMV</sequence>
<dbReference type="InterPro" id="IPR030673">
    <property type="entry name" value="PyroPPase_GppA_Ppx"/>
</dbReference>
<keyword evidence="9" id="KW-0472">Membrane</keyword>
<dbReference type="Pfam" id="PF02541">
    <property type="entry name" value="Ppx-GppA"/>
    <property type="match status" value="1"/>
</dbReference>
<comment type="catalytic activity">
    <reaction evidence="10">
        <text>[phosphate](n) + H2O = [phosphate](n-1) + phosphate + H(+)</text>
        <dbReference type="Rhea" id="RHEA:21528"/>
        <dbReference type="Rhea" id="RHEA-COMP:9859"/>
        <dbReference type="Rhea" id="RHEA-COMP:14279"/>
        <dbReference type="ChEBI" id="CHEBI:15377"/>
        <dbReference type="ChEBI" id="CHEBI:15378"/>
        <dbReference type="ChEBI" id="CHEBI:16838"/>
        <dbReference type="ChEBI" id="CHEBI:43474"/>
        <dbReference type="EC" id="3.6.1.11"/>
    </reaction>
</comment>
<evidence type="ECO:0000256" key="4">
    <source>
        <dbReference type="ARBA" id="ARBA00011738"/>
    </source>
</evidence>
<evidence type="ECO:0000259" key="12">
    <source>
        <dbReference type="Pfam" id="PF21447"/>
    </source>
</evidence>
<feature type="domain" description="Ppx/GppA phosphatase C-terminal" evidence="12">
    <location>
        <begin position="310"/>
        <end position="483"/>
    </location>
</feature>
<dbReference type="InterPro" id="IPR003695">
    <property type="entry name" value="Ppx_GppA_N"/>
</dbReference>
<dbReference type="Gene3D" id="3.30.420.150">
    <property type="entry name" value="Exopolyphosphatase. Domain 2"/>
    <property type="match status" value="1"/>
</dbReference>
<comment type="similarity">
    <text evidence="3">Belongs to the GppA/Ppx family.</text>
</comment>
<dbReference type="InterPro" id="IPR048950">
    <property type="entry name" value="Ppx_GppA_C"/>
</dbReference>
<comment type="subunit">
    <text evidence="4">Homodimer.</text>
</comment>
<dbReference type="NCBIfam" id="TIGR03706">
    <property type="entry name" value="exo_poly_only"/>
    <property type="match status" value="1"/>
</dbReference>
<dbReference type="FunFam" id="3.30.420.150:FF:000001">
    <property type="entry name" value="Guanosine-5'-triphosphate,3'-diphosphate pyrophosphatase"/>
    <property type="match status" value="1"/>
</dbReference>
<keyword evidence="7" id="KW-1003">Cell membrane</keyword>
<dbReference type="GO" id="GO:0006798">
    <property type="term" value="P:polyphosphate catabolic process"/>
    <property type="evidence" value="ECO:0007669"/>
    <property type="project" value="TreeGrafter"/>
</dbReference>
<dbReference type="CDD" id="cd24053">
    <property type="entry name" value="ASKHA_NBD_EcPPX-GppA-like"/>
    <property type="match status" value="1"/>
</dbReference>
<keyword evidence="8" id="KW-0378">Hydrolase</keyword>
<dbReference type="PANTHER" id="PTHR30005">
    <property type="entry name" value="EXOPOLYPHOSPHATASE"/>
    <property type="match status" value="1"/>
</dbReference>
<protein>
    <recommendedName>
        <fullName evidence="6">Exopolyphosphatase</fullName>
        <ecNumber evidence="5">3.6.1.11</ecNumber>
    </recommendedName>
</protein>
<dbReference type="Gene3D" id="1.10.3210.10">
    <property type="entry name" value="Hypothetical protein af1432"/>
    <property type="match status" value="1"/>
</dbReference>
<comment type="cofactor">
    <cofactor evidence="1">
        <name>Mg(2+)</name>
        <dbReference type="ChEBI" id="CHEBI:18420"/>
    </cofactor>
</comment>
<dbReference type="EC" id="3.6.1.11" evidence="5"/>
<dbReference type="Pfam" id="PF21447">
    <property type="entry name" value="Ppx-GppA_III"/>
    <property type="match status" value="1"/>
</dbReference>
<dbReference type="Gene3D" id="3.30.420.40">
    <property type="match status" value="1"/>
</dbReference>